<proteinExistence type="predicted"/>
<organism evidence="3">
    <name type="scientific">Nicotiana tabacum</name>
    <name type="common">Common tobacco</name>
    <dbReference type="NCBI Taxonomy" id="4097"/>
    <lineage>
        <taxon>Eukaryota</taxon>
        <taxon>Viridiplantae</taxon>
        <taxon>Streptophyta</taxon>
        <taxon>Embryophyta</taxon>
        <taxon>Tracheophyta</taxon>
        <taxon>Spermatophyta</taxon>
        <taxon>Magnoliopsida</taxon>
        <taxon>eudicotyledons</taxon>
        <taxon>Gunneridae</taxon>
        <taxon>Pentapetalae</taxon>
        <taxon>asterids</taxon>
        <taxon>lamiids</taxon>
        <taxon>Solanales</taxon>
        <taxon>Solanaceae</taxon>
        <taxon>Nicotianoideae</taxon>
        <taxon>Nicotianeae</taxon>
        <taxon>Nicotiana</taxon>
    </lineage>
</organism>
<dbReference type="RefSeq" id="XP_016492867.1">
    <property type="nucleotide sequence ID" value="XM_016637381.1"/>
</dbReference>
<protein>
    <recommendedName>
        <fullName evidence="2">DUF7903 domain-containing protein</fullName>
    </recommendedName>
</protein>
<name>A0A1S4BVF8_TOBAC</name>
<dbReference type="InterPro" id="IPR057225">
    <property type="entry name" value="DUF7903"/>
</dbReference>
<dbReference type="PANTHER" id="PTHR35481">
    <property type="entry name" value="DNA-DIRECTED RNA POLYMERASE SUBUNIT ALPHA"/>
    <property type="match status" value="1"/>
</dbReference>
<feature type="compositionally biased region" description="Polar residues" evidence="1">
    <location>
        <begin position="32"/>
        <end position="41"/>
    </location>
</feature>
<gene>
    <name evidence="3" type="primary">LOC107812323</name>
</gene>
<reference evidence="3" key="1">
    <citation type="submission" date="2025-08" db="UniProtKB">
        <authorList>
            <consortium name="RefSeq"/>
        </authorList>
    </citation>
    <scope>IDENTIFICATION</scope>
</reference>
<evidence type="ECO:0000313" key="3">
    <source>
        <dbReference type="RefSeq" id="XP_016492867.1"/>
    </source>
</evidence>
<dbReference type="Pfam" id="PF25475">
    <property type="entry name" value="DUF7903"/>
    <property type="match status" value="1"/>
</dbReference>
<dbReference type="PANTHER" id="PTHR35481:SF1">
    <property type="entry name" value="DNA-DIRECTED RNA POLYMERASE SUBUNIT ALPHA"/>
    <property type="match status" value="1"/>
</dbReference>
<sequence>MAYIPPHKRQTKGSPSPKPTPAPESLVPSLRKNLNTKSFGEQTRKQKYLGGKNIVYANDAVSIWFAVGLADNSQFSSLVRLQPVPAESFERKSGQNPHSLVLIEG</sequence>
<feature type="domain" description="DUF7903" evidence="2">
    <location>
        <begin position="51"/>
        <end position="101"/>
    </location>
</feature>
<dbReference type="PaxDb" id="4097-A0A1S4BVF8"/>
<accession>A0A1S4BVF8</accession>
<evidence type="ECO:0000259" key="2">
    <source>
        <dbReference type="Pfam" id="PF25475"/>
    </source>
</evidence>
<feature type="compositionally biased region" description="Basic residues" evidence="1">
    <location>
        <begin position="1"/>
        <end position="11"/>
    </location>
</feature>
<dbReference type="KEGG" id="nta:107812323"/>
<dbReference type="AlphaFoldDB" id="A0A1S4BVF8"/>
<feature type="region of interest" description="Disordered" evidence="1">
    <location>
        <begin position="1"/>
        <end position="41"/>
    </location>
</feature>
<evidence type="ECO:0000256" key="1">
    <source>
        <dbReference type="SAM" id="MobiDB-lite"/>
    </source>
</evidence>
<dbReference type="OrthoDB" id="1700930at2759"/>
<dbReference type="OMA" id="PISFEYI"/>